<dbReference type="Gene3D" id="3.40.50.1820">
    <property type="entry name" value="alpha/beta hydrolase"/>
    <property type="match status" value="1"/>
</dbReference>
<dbReference type="Pfam" id="PF00450">
    <property type="entry name" value="Peptidase_S10"/>
    <property type="match status" value="1"/>
</dbReference>
<gene>
    <name evidence="2" type="ORF">SVUK_LOCUS20390</name>
</gene>
<reference evidence="2 3" key="1">
    <citation type="submission" date="2018-11" db="EMBL/GenBank/DDBJ databases">
        <authorList>
            <consortium name="Pathogen Informatics"/>
        </authorList>
    </citation>
    <scope>NUCLEOTIDE SEQUENCE [LARGE SCALE GENOMIC DNA]</scope>
</reference>
<protein>
    <submittedName>
        <fullName evidence="2">Uncharacterized protein</fullName>
    </submittedName>
</protein>
<dbReference type="GO" id="GO:0006508">
    <property type="term" value="P:proteolysis"/>
    <property type="evidence" value="ECO:0007669"/>
    <property type="project" value="InterPro"/>
</dbReference>
<proteinExistence type="inferred from homology"/>
<dbReference type="EMBL" id="UYYB01139866">
    <property type="protein sequence ID" value="VDM85392.1"/>
    <property type="molecule type" value="Genomic_DNA"/>
</dbReference>
<keyword evidence="3" id="KW-1185">Reference proteome</keyword>
<dbReference type="InterPro" id="IPR029058">
    <property type="entry name" value="AB_hydrolase_fold"/>
</dbReference>
<sequence length="159" mass="18495">MLSARLVNDPGNFPHFKGMLIGNGCVDDRLMYNSLIDYNYDHTFIDENEYRRAVDFCCNDNSTYACDFYEMSQSNNSFYEMYQHDDGLYEMFQNNDSFCRNESLALNGANIATGLDPFFLYYTCRLDEPSRPSMSSVVLRTHLRKSGHEEVNSTVIRNF</sequence>
<evidence type="ECO:0000256" key="1">
    <source>
        <dbReference type="ARBA" id="ARBA00009431"/>
    </source>
</evidence>
<dbReference type="Proteomes" id="UP000270094">
    <property type="component" value="Unassembled WGS sequence"/>
</dbReference>
<dbReference type="GO" id="GO:0004185">
    <property type="term" value="F:serine-type carboxypeptidase activity"/>
    <property type="evidence" value="ECO:0007669"/>
    <property type="project" value="InterPro"/>
</dbReference>
<dbReference type="InterPro" id="IPR001563">
    <property type="entry name" value="Peptidase_S10"/>
</dbReference>
<evidence type="ECO:0000313" key="2">
    <source>
        <dbReference type="EMBL" id="VDM85392.1"/>
    </source>
</evidence>
<comment type="similarity">
    <text evidence="1">Belongs to the peptidase S10 family.</text>
</comment>
<evidence type="ECO:0000313" key="3">
    <source>
        <dbReference type="Proteomes" id="UP000270094"/>
    </source>
</evidence>
<dbReference type="AlphaFoldDB" id="A0A3P7M228"/>
<dbReference type="OrthoDB" id="5812398at2759"/>
<accession>A0A3P7M228</accession>
<organism evidence="2 3">
    <name type="scientific">Strongylus vulgaris</name>
    <name type="common">Blood worm</name>
    <dbReference type="NCBI Taxonomy" id="40348"/>
    <lineage>
        <taxon>Eukaryota</taxon>
        <taxon>Metazoa</taxon>
        <taxon>Ecdysozoa</taxon>
        <taxon>Nematoda</taxon>
        <taxon>Chromadorea</taxon>
        <taxon>Rhabditida</taxon>
        <taxon>Rhabditina</taxon>
        <taxon>Rhabditomorpha</taxon>
        <taxon>Strongyloidea</taxon>
        <taxon>Strongylidae</taxon>
        <taxon>Strongylus</taxon>
    </lineage>
</organism>
<name>A0A3P7M228_STRVU</name>
<dbReference type="SUPFAM" id="SSF53474">
    <property type="entry name" value="alpha/beta-Hydrolases"/>
    <property type="match status" value="1"/>
</dbReference>